<evidence type="ECO:0000313" key="2">
    <source>
        <dbReference type="Proteomes" id="UP000266861"/>
    </source>
</evidence>
<gene>
    <name evidence="1" type="ORF">Glove_161g49</name>
</gene>
<dbReference type="EMBL" id="PQFF01000152">
    <property type="protein sequence ID" value="RHZ78552.1"/>
    <property type="molecule type" value="Genomic_DNA"/>
</dbReference>
<reference evidence="1 2" key="1">
    <citation type="submission" date="2018-08" db="EMBL/GenBank/DDBJ databases">
        <title>Genome and evolution of the arbuscular mycorrhizal fungus Diversispora epigaea (formerly Glomus versiforme) and its bacterial endosymbionts.</title>
        <authorList>
            <person name="Sun X."/>
            <person name="Fei Z."/>
            <person name="Harrison M."/>
        </authorList>
    </citation>
    <scope>NUCLEOTIDE SEQUENCE [LARGE SCALE GENOMIC DNA]</scope>
    <source>
        <strain evidence="1 2">IT104</strain>
    </source>
</reference>
<sequence>MFVVMDRYHFSPSGNGELIAADVSIYPNMNFVQPSNLPYPGPPPRDKNDTPHARIVCEVGNCQTTINRESKCQLWMNQVYVRYVLGIKLHKKRNTRNDREQYHRSMTAKLWQQGVADPQEVRC</sequence>
<proteinExistence type="predicted"/>
<comment type="caution">
    <text evidence="1">The sequence shown here is derived from an EMBL/GenBank/DDBJ whole genome shotgun (WGS) entry which is preliminary data.</text>
</comment>
<protein>
    <submittedName>
        <fullName evidence="1">Uncharacterized protein</fullName>
    </submittedName>
</protein>
<evidence type="ECO:0000313" key="1">
    <source>
        <dbReference type="EMBL" id="RHZ78552.1"/>
    </source>
</evidence>
<dbReference type="Proteomes" id="UP000266861">
    <property type="component" value="Unassembled WGS sequence"/>
</dbReference>
<accession>A0A397IV37</accession>
<keyword evidence="2" id="KW-1185">Reference proteome</keyword>
<dbReference type="OrthoDB" id="2432356at2759"/>
<organism evidence="1 2">
    <name type="scientific">Diversispora epigaea</name>
    <dbReference type="NCBI Taxonomy" id="1348612"/>
    <lineage>
        <taxon>Eukaryota</taxon>
        <taxon>Fungi</taxon>
        <taxon>Fungi incertae sedis</taxon>
        <taxon>Mucoromycota</taxon>
        <taxon>Glomeromycotina</taxon>
        <taxon>Glomeromycetes</taxon>
        <taxon>Diversisporales</taxon>
        <taxon>Diversisporaceae</taxon>
        <taxon>Diversispora</taxon>
    </lineage>
</organism>
<dbReference type="AlphaFoldDB" id="A0A397IV37"/>
<name>A0A397IV37_9GLOM</name>